<sequence length="274" mass="30741">MDAAQWPKDVRNNGSYNQVQERKIKPQHEQALNCPRCNSTNTKFCYYNNYSLTQPRYFCKSCKRYWTKGGSLRSVPVGGGSRKNKRSIPSTSTSSMPMPKPIDLSQFSSQNFTTHEGQDLNLGFQATQEEYHHGFSQFLKLPKIENSNANFLSSSLTSSTLASVSAQDFLRPRTTSDGLNSFSTTAATHSNTMFNETRFSLQDFKPTMGFPFQGNGIKYGNFQENQENGERIMLPFGVLNQQHSSRESDQNMGQANSTGYWNEALGGGSSTLYN</sequence>
<evidence type="ECO:0000313" key="2">
    <source>
        <dbReference type="Proteomes" id="UP001055879"/>
    </source>
</evidence>
<name>A0ACB8Y965_ARCLA</name>
<protein>
    <submittedName>
        <fullName evidence="1">Uncharacterized protein</fullName>
    </submittedName>
</protein>
<dbReference type="Proteomes" id="UP001055879">
    <property type="component" value="Linkage Group LG13"/>
</dbReference>
<comment type="caution">
    <text evidence="1">The sequence shown here is derived from an EMBL/GenBank/DDBJ whole genome shotgun (WGS) entry which is preliminary data.</text>
</comment>
<keyword evidence="2" id="KW-1185">Reference proteome</keyword>
<accession>A0ACB8Y965</accession>
<proteinExistence type="predicted"/>
<dbReference type="EMBL" id="CM042059">
    <property type="protein sequence ID" value="KAI3681882.1"/>
    <property type="molecule type" value="Genomic_DNA"/>
</dbReference>
<evidence type="ECO:0000313" key="1">
    <source>
        <dbReference type="EMBL" id="KAI3681882.1"/>
    </source>
</evidence>
<reference evidence="1 2" key="2">
    <citation type="journal article" date="2022" name="Mol. Ecol. Resour.">
        <title>The genomes of chicory, endive, great burdock and yacon provide insights into Asteraceae paleo-polyploidization history and plant inulin production.</title>
        <authorList>
            <person name="Fan W."/>
            <person name="Wang S."/>
            <person name="Wang H."/>
            <person name="Wang A."/>
            <person name="Jiang F."/>
            <person name="Liu H."/>
            <person name="Zhao H."/>
            <person name="Xu D."/>
            <person name="Zhang Y."/>
        </authorList>
    </citation>
    <scope>NUCLEOTIDE SEQUENCE [LARGE SCALE GENOMIC DNA]</scope>
    <source>
        <strain evidence="2">cv. Niubang</strain>
    </source>
</reference>
<organism evidence="1 2">
    <name type="scientific">Arctium lappa</name>
    <name type="common">Greater burdock</name>
    <name type="synonym">Lappa major</name>
    <dbReference type="NCBI Taxonomy" id="4217"/>
    <lineage>
        <taxon>Eukaryota</taxon>
        <taxon>Viridiplantae</taxon>
        <taxon>Streptophyta</taxon>
        <taxon>Embryophyta</taxon>
        <taxon>Tracheophyta</taxon>
        <taxon>Spermatophyta</taxon>
        <taxon>Magnoliopsida</taxon>
        <taxon>eudicotyledons</taxon>
        <taxon>Gunneridae</taxon>
        <taxon>Pentapetalae</taxon>
        <taxon>asterids</taxon>
        <taxon>campanulids</taxon>
        <taxon>Asterales</taxon>
        <taxon>Asteraceae</taxon>
        <taxon>Carduoideae</taxon>
        <taxon>Cardueae</taxon>
        <taxon>Arctiinae</taxon>
        <taxon>Arctium</taxon>
    </lineage>
</organism>
<gene>
    <name evidence="1" type="ORF">L6452_36687</name>
</gene>
<reference evidence="2" key="1">
    <citation type="journal article" date="2022" name="Mol. Ecol. Resour.">
        <title>The genomes of chicory, endive, great burdock and yacon provide insights into Asteraceae palaeo-polyploidization history and plant inulin production.</title>
        <authorList>
            <person name="Fan W."/>
            <person name="Wang S."/>
            <person name="Wang H."/>
            <person name="Wang A."/>
            <person name="Jiang F."/>
            <person name="Liu H."/>
            <person name="Zhao H."/>
            <person name="Xu D."/>
            <person name="Zhang Y."/>
        </authorList>
    </citation>
    <scope>NUCLEOTIDE SEQUENCE [LARGE SCALE GENOMIC DNA]</scope>
    <source>
        <strain evidence="2">cv. Niubang</strain>
    </source>
</reference>